<keyword evidence="2" id="KW-1185">Reference proteome</keyword>
<evidence type="ECO:0000313" key="2">
    <source>
        <dbReference type="Proteomes" id="UP000073492"/>
    </source>
</evidence>
<dbReference type="OrthoDB" id="10021397at2759"/>
<organism evidence="1 2">
    <name type="scientific">Pseudocercospora musae</name>
    <dbReference type="NCBI Taxonomy" id="113226"/>
    <lineage>
        <taxon>Eukaryota</taxon>
        <taxon>Fungi</taxon>
        <taxon>Dikarya</taxon>
        <taxon>Ascomycota</taxon>
        <taxon>Pezizomycotina</taxon>
        <taxon>Dothideomycetes</taxon>
        <taxon>Dothideomycetidae</taxon>
        <taxon>Mycosphaerellales</taxon>
        <taxon>Mycosphaerellaceae</taxon>
        <taxon>Pseudocercospora</taxon>
    </lineage>
</organism>
<dbReference type="Proteomes" id="UP000073492">
    <property type="component" value="Unassembled WGS sequence"/>
</dbReference>
<proteinExistence type="predicted"/>
<sequence length="141" mass="15872">MIHVAYSSHPCFKTESVALEIVRQARNCDLEDLHRSSYIRYQGGSLIHPVLKQNAFPPTQALEPTVMETNASRTTLYHNAFCVHRRVQTLDGSGPVPFSVSDPESKRKTTNPMDVECLSSPGRQTIVHQRRHPIHGRRVGS</sequence>
<protein>
    <submittedName>
        <fullName evidence="1">Uncharacterized protein</fullName>
    </submittedName>
</protein>
<gene>
    <name evidence="1" type="ORF">AC579_7212</name>
</gene>
<accession>A0A139H8X5</accession>
<name>A0A139H8X5_9PEZI</name>
<dbReference type="EMBL" id="LFZO01000731">
    <property type="protein sequence ID" value="KXS98889.1"/>
    <property type="molecule type" value="Genomic_DNA"/>
</dbReference>
<reference evidence="1 2" key="1">
    <citation type="submission" date="2015-07" db="EMBL/GenBank/DDBJ databases">
        <title>Comparative genomics of the Sigatoka disease complex on banana suggests a link between parallel evolutionary changes in Pseudocercospora fijiensis and Pseudocercospora eumusae and increased virulence on the banana host.</title>
        <authorList>
            <person name="Chang T.-C."/>
            <person name="Salvucci A."/>
            <person name="Crous P.W."/>
            <person name="Stergiopoulos I."/>
        </authorList>
    </citation>
    <scope>NUCLEOTIDE SEQUENCE [LARGE SCALE GENOMIC DNA]</scope>
    <source>
        <strain evidence="1 2">CBS 116634</strain>
    </source>
</reference>
<comment type="caution">
    <text evidence="1">The sequence shown here is derived from an EMBL/GenBank/DDBJ whole genome shotgun (WGS) entry which is preliminary data.</text>
</comment>
<dbReference type="AlphaFoldDB" id="A0A139H8X5"/>
<evidence type="ECO:0000313" key="1">
    <source>
        <dbReference type="EMBL" id="KXS98889.1"/>
    </source>
</evidence>